<gene>
    <name evidence="1" type="ORF">KSF_095900</name>
</gene>
<protein>
    <submittedName>
        <fullName evidence="1">Uncharacterized protein</fullName>
    </submittedName>
</protein>
<keyword evidence="2" id="KW-1185">Reference proteome</keyword>
<dbReference type="AlphaFoldDB" id="A0A8J3N9P5"/>
<proteinExistence type="predicted"/>
<comment type="caution">
    <text evidence="1">The sequence shown here is derived from an EMBL/GenBank/DDBJ whole genome shotgun (WGS) entry which is preliminary data.</text>
</comment>
<sequence>MSRLEQRIECETSNKLLARVTDRGIKLWCEKHRREELITWERLDTLRESLFELTISNQTATITAQ</sequence>
<name>A0A8J3N9P5_9CHLR</name>
<dbReference type="Proteomes" id="UP000597444">
    <property type="component" value="Unassembled WGS sequence"/>
</dbReference>
<evidence type="ECO:0000313" key="1">
    <source>
        <dbReference type="EMBL" id="GHO99542.1"/>
    </source>
</evidence>
<accession>A0A8J3N9P5</accession>
<dbReference type="EMBL" id="BNJK01000002">
    <property type="protein sequence ID" value="GHO99542.1"/>
    <property type="molecule type" value="Genomic_DNA"/>
</dbReference>
<organism evidence="1 2">
    <name type="scientific">Reticulibacter mediterranei</name>
    <dbReference type="NCBI Taxonomy" id="2778369"/>
    <lineage>
        <taxon>Bacteria</taxon>
        <taxon>Bacillati</taxon>
        <taxon>Chloroflexota</taxon>
        <taxon>Ktedonobacteria</taxon>
        <taxon>Ktedonobacterales</taxon>
        <taxon>Reticulibacteraceae</taxon>
        <taxon>Reticulibacter</taxon>
    </lineage>
</organism>
<reference evidence="1" key="1">
    <citation type="submission" date="2020-10" db="EMBL/GenBank/DDBJ databases">
        <title>Taxonomic study of unclassified bacteria belonging to the class Ktedonobacteria.</title>
        <authorList>
            <person name="Yabe S."/>
            <person name="Wang C.M."/>
            <person name="Zheng Y."/>
            <person name="Sakai Y."/>
            <person name="Cavaletti L."/>
            <person name="Monciardini P."/>
            <person name="Donadio S."/>
        </authorList>
    </citation>
    <scope>NUCLEOTIDE SEQUENCE</scope>
    <source>
        <strain evidence="1">ID150040</strain>
    </source>
</reference>
<evidence type="ECO:0000313" key="2">
    <source>
        <dbReference type="Proteomes" id="UP000597444"/>
    </source>
</evidence>
<dbReference type="RefSeq" id="WP_220210184.1">
    <property type="nucleotide sequence ID" value="NZ_BNJK01000002.1"/>
</dbReference>